<proteinExistence type="predicted"/>
<evidence type="ECO:0000313" key="1">
    <source>
        <dbReference type="EMBL" id="GAA0423793.1"/>
    </source>
</evidence>
<gene>
    <name evidence="1" type="ORF">GCM10010357_51580</name>
</gene>
<reference evidence="1 2" key="1">
    <citation type="journal article" date="2019" name="Int. J. Syst. Evol. Microbiol.">
        <title>The Global Catalogue of Microorganisms (GCM) 10K type strain sequencing project: providing services to taxonomists for standard genome sequencing and annotation.</title>
        <authorList>
            <consortium name="The Broad Institute Genomics Platform"/>
            <consortium name="The Broad Institute Genome Sequencing Center for Infectious Disease"/>
            <person name="Wu L."/>
            <person name="Ma J."/>
        </authorList>
    </citation>
    <scope>NUCLEOTIDE SEQUENCE [LARGE SCALE GENOMIC DNA]</scope>
    <source>
        <strain evidence="1 2">JCM 4788</strain>
    </source>
</reference>
<dbReference type="EMBL" id="BAAABX010000055">
    <property type="protein sequence ID" value="GAA0423793.1"/>
    <property type="molecule type" value="Genomic_DNA"/>
</dbReference>
<dbReference type="InterPro" id="IPR021145">
    <property type="entry name" value="Portal_protein_SPP1_Gp6-like"/>
</dbReference>
<keyword evidence="2" id="KW-1185">Reference proteome</keyword>
<comment type="caution">
    <text evidence="1">The sequence shown here is derived from an EMBL/GenBank/DDBJ whole genome shotgun (WGS) entry which is preliminary data.</text>
</comment>
<organism evidence="1 2">
    <name type="scientific">Streptomyces luteireticuli</name>
    <dbReference type="NCBI Taxonomy" id="173858"/>
    <lineage>
        <taxon>Bacteria</taxon>
        <taxon>Bacillati</taxon>
        <taxon>Actinomycetota</taxon>
        <taxon>Actinomycetes</taxon>
        <taxon>Kitasatosporales</taxon>
        <taxon>Streptomycetaceae</taxon>
        <taxon>Streptomyces</taxon>
    </lineage>
</organism>
<dbReference type="Proteomes" id="UP001500879">
    <property type="component" value="Unassembled WGS sequence"/>
</dbReference>
<accession>A0ABN0YZV7</accession>
<name>A0ABN0YZV7_9ACTN</name>
<sequence>MTPIATRETETRRRGVAPLFAPALPTLSLTDEEQSVLSRLTGLVTEDTWQLRSLDDYFTGLSRMANLGIAVPPALQSIRTVTGWPRVVVDALDERLDVDALRCPDDPEAEDALGIIWDHNDLGDESQLAHLDALVYGRSYLTVGPGEDGIPLVTVESPQHMTVDYDVRTRTVRSALRLISAGSQRAATLYLPDQTIDLTGSGTGWTIAERRPHDLGEVPVVRMANRQRSADRRGSSEITEEVRALTDSACRTLLGQEIAREFFAAPQRYILGASESAFQGPDGSPRGAWQTYTGRYLALERDEDGQVPEVGQFPAYDPATYGRIVDLYARLVAGVTGLPPHALGYTTDNPASADAIRKSEARLIKRAERRQRTFSRPWTQCARLALRLAGAPAPLPRIEVQWRDAATPTVAAAADATVKLVAAGVLPADSEVTLERAGIGRTQRQRIAADRRRTAGRAALDQIAETLGRPDDENGLGVAA</sequence>
<evidence type="ECO:0008006" key="3">
    <source>
        <dbReference type="Google" id="ProtNLM"/>
    </source>
</evidence>
<evidence type="ECO:0000313" key="2">
    <source>
        <dbReference type="Proteomes" id="UP001500879"/>
    </source>
</evidence>
<protein>
    <recommendedName>
        <fullName evidence="3">Phage portal protein</fullName>
    </recommendedName>
</protein>
<dbReference type="Pfam" id="PF05133">
    <property type="entry name" value="SPP1_portal"/>
    <property type="match status" value="1"/>
</dbReference>